<dbReference type="InterPro" id="IPR050932">
    <property type="entry name" value="TM2D1-3-like"/>
</dbReference>
<evidence type="ECO:0000256" key="4">
    <source>
        <dbReference type="ARBA" id="ARBA00023136"/>
    </source>
</evidence>
<evidence type="ECO:0000313" key="8">
    <source>
        <dbReference type="Proteomes" id="UP000595231"/>
    </source>
</evidence>
<dbReference type="EMBL" id="CP065997">
    <property type="protein sequence ID" value="QQB38363.1"/>
    <property type="molecule type" value="Genomic_DNA"/>
</dbReference>
<gene>
    <name evidence="7" type="ORF">I6I07_28590</name>
</gene>
<name>A0A7T4E613_9BURK</name>
<evidence type="ECO:0000256" key="2">
    <source>
        <dbReference type="ARBA" id="ARBA00022692"/>
    </source>
</evidence>
<evidence type="ECO:0000256" key="1">
    <source>
        <dbReference type="ARBA" id="ARBA00004141"/>
    </source>
</evidence>
<dbReference type="AlphaFoldDB" id="A0A7T4E613"/>
<dbReference type="GO" id="GO:0016020">
    <property type="term" value="C:membrane"/>
    <property type="evidence" value="ECO:0007669"/>
    <property type="project" value="UniProtKB-SubCell"/>
</dbReference>
<feature type="domain" description="TM2" evidence="6">
    <location>
        <begin position="9"/>
        <end position="59"/>
    </location>
</feature>
<evidence type="ECO:0000256" key="3">
    <source>
        <dbReference type="ARBA" id="ARBA00022989"/>
    </source>
</evidence>
<dbReference type="Pfam" id="PF05154">
    <property type="entry name" value="TM2"/>
    <property type="match status" value="1"/>
</dbReference>
<keyword evidence="2 5" id="KW-0812">Transmembrane</keyword>
<reference evidence="7 8" key="1">
    <citation type="submission" date="2020-12" db="EMBL/GenBank/DDBJ databases">
        <title>FDA dAtabase for Regulatory Grade micrObial Sequences (FDA-ARGOS): Supporting development and validation of Infectious Disease Dx tests.</title>
        <authorList>
            <person name="Sproer C."/>
            <person name="Gronow S."/>
            <person name="Severitt S."/>
            <person name="Schroder I."/>
            <person name="Tallon L."/>
            <person name="Sadzewicz L."/>
            <person name="Zhao X."/>
            <person name="Boylan J."/>
            <person name="Ott S."/>
            <person name="Bowen H."/>
            <person name="Vavikolanu K."/>
            <person name="Mehta A."/>
            <person name="Aluvathingal J."/>
            <person name="Nadendla S."/>
            <person name="Lowell S."/>
            <person name="Myers T."/>
            <person name="Yan Y."/>
            <person name="Sichtig H."/>
        </authorList>
    </citation>
    <scope>NUCLEOTIDE SEQUENCE [LARGE SCALE GENOMIC DNA]</scope>
    <source>
        <strain evidence="7 8">FDAARGOS_1050</strain>
    </source>
</reference>
<keyword evidence="3 5" id="KW-1133">Transmembrane helix</keyword>
<organism evidence="7 8">
    <name type="scientific">Achromobacter deleyi</name>
    <dbReference type="NCBI Taxonomy" id="1353891"/>
    <lineage>
        <taxon>Bacteria</taxon>
        <taxon>Pseudomonadati</taxon>
        <taxon>Pseudomonadota</taxon>
        <taxon>Betaproteobacteria</taxon>
        <taxon>Burkholderiales</taxon>
        <taxon>Alcaligenaceae</taxon>
        <taxon>Achromobacter</taxon>
    </lineage>
</organism>
<evidence type="ECO:0000259" key="6">
    <source>
        <dbReference type="Pfam" id="PF05154"/>
    </source>
</evidence>
<evidence type="ECO:0000313" key="7">
    <source>
        <dbReference type="EMBL" id="QQB38363.1"/>
    </source>
</evidence>
<keyword evidence="4 5" id="KW-0472">Membrane</keyword>
<dbReference type="PANTHER" id="PTHR21016:SF25">
    <property type="entry name" value="TM2 DOMAIN-CONTAINING PROTEIN DDB_G0277895-RELATED"/>
    <property type="match status" value="1"/>
</dbReference>
<protein>
    <submittedName>
        <fullName evidence="7">TM2 domain-containing protein</fullName>
    </submittedName>
</protein>
<evidence type="ECO:0000256" key="5">
    <source>
        <dbReference type="SAM" id="Phobius"/>
    </source>
</evidence>
<dbReference type="PANTHER" id="PTHR21016">
    <property type="entry name" value="BETA-AMYLOID BINDING PROTEIN-RELATED"/>
    <property type="match status" value="1"/>
</dbReference>
<proteinExistence type="predicted"/>
<feature type="transmembrane region" description="Helical" evidence="5">
    <location>
        <begin position="38"/>
        <end position="71"/>
    </location>
</feature>
<sequence>MQTMMYDANRKSVGVAYLLWFFLGGLGGHRFYSGKSASAAAMVILTVLGIALSGIGVGFLILFAVAAWVIVDAFLVPGWIRNANMILAAKLSSGI</sequence>
<comment type="subcellular location">
    <subcellularLocation>
        <location evidence="1">Membrane</location>
        <topology evidence="1">Multi-pass membrane protein</topology>
    </subcellularLocation>
</comment>
<accession>A0A7T4E613</accession>
<feature type="transmembrane region" description="Helical" evidence="5">
    <location>
        <begin position="12"/>
        <end position="32"/>
    </location>
</feature>
<dbReference type="Proteomes" id="UP000595231">
    <property type="component" value="Chromosome"/>
</dbReference>
<dbReference type="InterPro" id="IPR007829">
    <property type="entry name" value="TM2"/>
</dbReference>